<proteinExistence type="predicted"/>
<accession>A0ABX5F4H6</accession>
<evidence type="ECO:0000313" key="2">
    <source>
        <dbReference type="Proteomes" id="UP000238218"/>
    </source>
</evidence>
<comment type="caution">
    <text evidence="1">The sequence shown here is derived from an EMBL/GenBank/DDBJ whole genome shotgun (WGS) entry which is preliminary data.</text>
</comment>
<name>A0ABX5F4H6_9CHRO</name>
<sequence>MAQSRTDPPRTGPSRTTLSRTVELVPVQRTLHGDALFSAPRTSDETLIAEIARGDAFELFCHRFQTDQLLVLRGAIDLVVLQNRQLRRIPLREDEATWVCIPPGVPHGAINRGRISALLVNAVLRHGPSDPRDYEPHPVPPRFRSQWRRLAVA</sequence>
<dbReference type="EMBL" id="PVWP01000010">
    <property type="protein sequence ID" value="PSB36296.1"/>
    <property type="molecule type" value="Genomic_DNA"/>
</dbReference>
<reference evidence="1 2" key="1">
    <citation type="submission" date="2018-02" db="EMBL/GenBank/DDBJ databases">
        <authorList>
            <person name="Moore K."/>
            <person name="Momper L."/>
        </authorList>
    </citation>
    <scope>NUCLEOTIDE SEQUENCE [LARGE SCALE GENOMIC DNA]</scope>
    <source>
        <strain evidence="1 2">CCALA 015</strain>
    </source>
</reference>
<dbReference type="Proteomes" id="UP000238218">
    <property type="component" value="Unassembled WGS sequence"/>
</dbReference>
<organism evidence="1 2">
    <name type="scientific">Aphanothece cf. minutissima CCALA 015</name>
    <dbReference type="NCBI Taxonomy" id="2107695"/>
    <lineage>
        <taxon>Bacteria</taxon>
        <taxon>Bacillati</taxon>
        <taxon>Cyanobacteriota</taxon>
        <taxon>Cyanophyceae</taxon>
        <taxon>Oscillatoriophycideae</taxon>
        <taxon>Chroococcales</taxon>
        <taxon>Aphanothecaceae</taxon>
        <taxon>Aphanothece</taxon>
    </lineage>
</organism>
<dbReference type="InterPro" id="IPR011051">
    <property type="entry name" value="RmlC_Cupin_sf"/>
</dbReference>
<evidence type="ECO:0008006" key="3">
    <source>
        <dbReference type="Google" id="ProtNLM"/>
    </source>
</evidence>
<dbReference type="SUPFAM" id="SSF51182">
    <property type="entry name" value="RmlC-like cupins"/>
    <property type="match status" value="1"/>
</dbReference>
<evidence type="ECO:0000313" key="1">
    <source>
        <dbReference type="EMBL" id="PSB36296.1"/>
    </source>
</evidence>
<dbReference type="RefSeq" id="WP_106222608.1">
    <property type="nucleotide sequence ID" value="NZ_PVWP01000010.1"/>
</dbReference>
<protein>
    <recommendedName>
        <fullName evidence="3">Cupin domain-containing protein</fullName>
    </recommendedName>
</protein>
<reference evidence="1 2" key="2">
    <citation type="submission" date="2018-03" db="EMBL/GenBank/DDBJ databases">
        <title>The ancient ancestry and fast evolution of plastids.</title>
        <authorList>
            <person name="Moore K.R."/>
            <person name="Magnabosco C."/>
            <person name="Momper L."/>
            <person name="Gold D.A."/>
            <person name="Bosak T."/>
            <person name="Fournier G.P."/>
        </authorList>
    </citation>
    <scope>NUCLEOTIDE SEQUENCE [LARGE SCALE GENOMIC DNA]</scope>
    <source>
        <strain evidence="1 2">CCALA 015</strain>
    </source>
</reference>
<keyword evidence="2" id="KW-1185">Reference proteome</keyword>
<dbReference type="Gene3D" id="2.60.120.10">
    <property type="entry name" value="Jelly Rolls"/>
    <property type="match status" value="1"/>
</dbReference>
<gene>
    <name evidence="1" type="ORF">C7B81_13610</name>
</gene>
<dbReference type="InterPro" id="IPR014710">
    <property type="entry name" value="RmlC-like_jellyroll"/>
</dbReference>